<name>A0ABD1QK16_9LAMI</name>
<comment type="cofactor">
    <cofactor evidence="1">
        <name>Fe(2+)</name>
        <dbReference type="ChEBI" id="CHEBI:29033"/>
    </cofactor>
</comment>
<dbReference type="GO" id="GO:0046872">
    <property type="term" value="F:metal ion binding"/>
    <property type="evidence" value="ECO:0007669"/>
    <property type="project" value="UniProtKB-KW"/>
</dbReference>
<dbReference type="Proteomes" id="UP001604336">
    <property type="component" value="Unassembled WGS sequence"/>
</dbReference>
<dbReference type="PANTHER" id="PTHR43084:SF1">
    <property type="entry name" value="PERSULFIDE DIOXYGENASE ETHE1, MITOCHONDRIAL"/>
    <property type="match status" value="1"/>
</dbReference>
<keyword evidence="10" id="KW-0496">Mitochondrion</keyword>
<keyword evidence="8" id="KW-0560">Oxidoreductase</keyword>
<dbReference type="InterPro" id="IPR001279">
    <property type="entry name" value="Metallo-B-lactamas"/>
</dbReference>
<dbReference type="PANTHER" id="PTHR43084">
    <property type="entry name" value="PERSULFIDE DIOXYGENASE ETHE1"/>
    <property type="match status" value="1"/>
</dbReference>
<evidence type="ECO:0000313" key="15">
    <source>
        <dbReference type="EMBL" id="KAL2476562.1"/>
    </source>
</evidence>
<dbReference type="GO" id="GO:0005739">
    <property type="term" value="C:mitochondrion"/>
    <property type="evidence" value="ECO:0007669"/>
    <property type="project" value="UniProtKB-SubCell"/>
</dbReference>
<accession>A0ABD1QK16</accession>
<organism evidence="15 16">
    <name type="scientific">Abeliophyllum distichum</name>
    <dbReference type="NCBI Taxonomy" id="126358"/>
    <lineage>
        <taxon>Eukaryota</taxon>
        <taxon>Viridiplantae</taxon>
        <taxon>Streptophyta</taxon>
        <taxon>Embryophyta</taxon>
        <taxon>Tracheophyta</taxon>
        <taxon>Spermatophyta</taxon>
        <taxon>Magnoliopsida</taxon>
        <taxon>eudicotyledons</taxon>
        <taxon>Gunneridae</taxon>
        <taxon>Pentapetalae</taxon>
        <taxon>asterids</taxon>
        <taxon>lamiids</taxon>
        <taxon>Lamiales</taxon>
        <taxon>Oleaceae</taxon>
        <taxon>Forsythieae</taxon>
        <taxon>Abeliophyllum</taxon>
    </lineage>
</organism>
<keyword evidence="7" id="KW-0007">Acetylation</keyword>
<dbReference type="InterPro" id="IPR044528">
    <property type="entry name" value="POD-like_MBL-fold"/>
</dbReference>
<evidence type="ECO:0000256" key="9">
    <source>
        <dbReference type="ARBA" id="ARBA00023004"/>
    </source>
</evidence>
<evidence type="ECO:0000256" key="5">
    <source>
        <dbReference type="ARBA" id="ARBA00022946"/>
    </source>
</evidence>
<dbReference type="Gene3D" id="3.30.300.130">
    <property type="entry name" value="Fe-S cluster assembly (FSCA)"/>
    <property type="match status" value="1"/>
</dbReference>
<keyword evidence="16" id="KW-1185">Reference proteome</keyword>
<dbReference type="Gene3D" id="3.60.15.10">
    <property type="entry name" value="Ribonuclease Z/Hydroxyacylglutathione hydrolase-like"/>
    <property type="match status" value="1"/>
</dbReference>
<dbReference type="Pfam" id="PF00753">
    <property type="entry name" value="Lactamase_B"/>
    <property type="match status" value="1"/>
</dbReference>
<dbReference type="GO" id="GO:0050313">
    <property type="term" value="F:sulfur dioxygenase activity"/>
    <property type="evidence" value="ECO:0007669"/>
    <property type="project" value="UniProtKB-EC"/>
</dbReference>
<comment type="similarity">
    <text evidence="3">Belongs to the metallo-beta-lactamase superfamily. Glyoxalase II family.</text>
</comment>
<dbReference type="SMART" id="SM00849">
    <property type="entry name" value="Lactamase_B"/>
    <property type="match status" value="1"/>
</dbReference>
<evidence type="ECO:0000256" key="6">
    <source>
        <dbReference type="ARBA" id="ARBA00022964"/>
    </source>
</evidence>
<dbReference type="AlphaFoldDB" id="A0ABD1QK16"/>
<dbReference type="InterPro" id="IPR051682">
    <property type="entry name" value="Mito_Persulfide_Diox"/>
</dbReference>
<evidence type="ECO:0000256" key="12">
    <source>
        <dbReference type="ARBA" id="ARBA00066686"/>
    </source>
</evidence>
<evidence type="ECO:0000256" key="8">
    <source>
        <dbReference type="ARBA" id="ARBA00023002"/>
    </source>
</evidence>
<dbReference type="CDD" id="cd07724">
    <property type="entry name" value="POD-like_MBL-fold"/>
    <property type="match status" value="1"/>
</dbReference>
<reference evidence="16" key="1">
    <citation type="submission" date="2024-07" db="EMBL/GenBank/DDBJ databases">
        <title>Two chromosome-level genome assemblies of Korean endemic species Abeliophyllum distichum and Forsythia ovata (Oleaceae).</title>
        <authorList>
            <person name="Jang H."/>
        </authorList>
    </citation>
    <scope>NUCLEOTIDE SEQUENCE [LARGE SCALE GENOMIC DNA]</scope>
</reference>
<feature type="domain" description="Metallo-beta-lactamase" evidence="14">
    <location>
        <begin position="166"/>
        <end position="330"/>
    </location>
</feature>
<keyword evidence="5" id="KW-0809">Transit peptide</keyword>
<evidence type="ECO:0000256" key="1">
    <source>
        <dbReference type="ARBA" id="ARBA00001954"/>
    </source>
</evidence>
<sequence length="573" mass="64770">MDVQGSKFIEYEGFERRGGEPNLVTLQKDMSVRANLCDRMVLPGCDRKALKIPQWYNAMSGELNALLHNGKDYYPSSNKTYKRGQILARTERGDKSGKSADCVFVTNESTNDIVQDNHHRYQSYFIELPSSDRKWDHHIIRRRLVLHQNCFSVSSLRRNLLLILTFLPMLLIPDKPALLVDPVDKTVDRDLSLVKELGLKLLYAINTHVHADHVTGTGLIKSKAPGVRSIISKASNAKADLFVEPGDKISFGDLFLEVRPTPGHTLGCVTYVTGDGHNQPQPRMAFTGDALLIRGCGRTDFQGGSSEQLYKSVHSQIFTLPKDTLLYPAHDYKGFSVSTVGEEMVHNPRLTKDEETFKNIMANLNLSYPKMIDVAVPANMETTHSLEVRITKAALYWYFTERKENMPLKLLHAHKHHYHPLPIPTLCTPNCNSLSNFLTVKQKNAATKLRMPAVPPRYHRRRSFPATPITRRHRAISASISPLDLTEDNIKQVLDDARVELAQLFDSSVGITGKAELADLDGPYVKIRLGGKFWHERSTVLARLGNYLKQRIPEILEVDIEDEKQLDDSPENF</sequence>
<protein>
    <recommendedName>
        <fullName evidence="12">persulfide dioxygenase</fullName>
        <ecNumber evidence="12">1.13.11.18</ecNumber>
    </recommendedName>
    <alternativeName>
        <fullName evidence="13">Sulfur dioxygenase ETHE1</fullName>
    </alternativeName>
</protein>
<evidence type="ECO:0000256" key="11">
    <source>
        <dbReference type="ARBA" id="ARBA00050990"/>
    </source>
</evidence>
<evidence type="ECO:0000256" key="4">
    <source>
        <dbReference type="ARBA" id="ARBA00022723"/>
    </source>
</evidence>
<keyword evidence="6" id="KW-0223">Dioxygenase</keyword>
<evidence type="ECO:0000256" key="2">
    <source>
        <dbReference type="ARBA" id="ARBA00004173"/>
    </source>
</evidence>
<dbReference type="FunFam" id="3.60.15.10:FF:000013">
    <property type="entry name" value="Persulfide dioxygenase ETHE1, mitochondrial"/>
    <property type="match status" value="1"/>
</dbReference>
<keyword evidence="9" id="KW-0408">Iron</keyword>
<evidence type="ECO:0000313" key="16">
    <source>
        <dbReference type="Proteomes" id="UP001604336"/>
    </source>
</evidence>
<evidence type="ECO:0000259" key="14">
    <source>
        <dbReference type="SMART" id="SM00849"/>
    </source>
</evidence>
<dbReference type="EMBL" id="JBFOLK010000011">
    <property type="protein sequence ID" value="KAL2476562.1"/>
    <property type="molecule type" value="Genomic_DNA"/>
</dbReference>
<dbReference type="SUPFAM" id="SSF56281">
    <property type="entry name" value="Metallo-hydrolase/oxidoreductase"/>
    <property type="match status" value="1"/>
</dbReference>
<keyword evidence="4" id="KW-0479">Metal-binding</keyword>
<comment type="subcellular location">
    <subcellularLocation>
        <location evidence="2">Mitochondrion</location>
    </subcellularLocation>
</comment>
<proteinExistence type="inferred from homology"/>
<dbReference type="InterPro" id="IPR036866">
    <property type="entry name" value="RibonucZ/Hydroxyglut_hydro"/>
</dbReference>
<evidence type="ECO:0000256" key="3">
    <source>
        <dbReference type="ARBA" id="ARBA00006759"/>
    </source>
</evidence>
<dbReference type="SUPFAM" id="SSF117916">
    <property type="entry name" value="Fe-S cluster assembly (FSCA) domain-like"/>
    <property type="match status" value="1"/>
</dbReference>
<dbReference type="InterPro" id="IPR034904">
    <property type="entry name" value="FSCA_dom_sf"/>
</dbReference>
<comment type="caution">
    <text evidence="15">The sequence shown here is derived from an EMBL/GenBank/DDBJ whole genome shotgun (WGS) entry which is preliminary data.</text>
</comment>
<gene>
    <name evidence="15" type="ORF">Adt_37298</name>
</gene>
<evidence type="ECO:0000256" key="13">
    <source>
        <dbReference type="ARBA" id="ARBA00077964"/>
    </source>
</evidence>
<dbReference type="EC" id="1.13.11.18" evidence="12"/>
<evidence type="ECO:0000256" key="7">
    <source>
        <dbReference type="ARBA" id="ARBA00022990"/>
    </source>
</evidence>
<evidence type="ECO:0000256" key="10">
    <source>
        <dbReference type="ARBA" id="ARBA00023128"/>
    </source>
</evidence>
<comment type="catalytic activity">
    <reaction evidence="11">
        <text>S-sulfanylglutathione + O2 + H2O = sulfite + glutathione + 2 H(+)</text>
        <dbReference type="Rhea" id="RHEA:12981"/>
        <dbReference type="ChEBI" id="CHEBI:15377"/>
        <dbReference type="ChEBI" id="CHEBI:15378"/>
        <dbReference type="ChEBI" id="CHEBI:15379"/>
        <dbReference type="ChEBI" id="CHEBI:17359"/>
        <dbReference type="ChEBI" id="CHEBI:57925"/>
        <dbReference type="ChEBI" id="CHEBI:58905"/>
        <dbReference type="EC" id="1.13.11.18"/>
    </reaction>
</comment>